<reference evidence="2" key="1">
    <citation type="journal article" date="2021" name="Proc. Natl. Acad. Sci. U.S.A.">
        <title>A Catalog of Tens of Thousands of Viruses from Human Metagenomes Reveals Hidden Associations with Chronic Diseases.</title>
        <authorList>
            <person name="Tisza M.J."/>
            <person name="Buck C.B."/>
        </authorList>
    </citation>
    <scope>NUCLEOTIDE SEQUENCE</scope>
    <source>
        <strain evidence="2">Cttoc6</strain>
    </source>
</reference>
<protein>
    <submittedName>
        <fullName evidence="2">DNA pilot protein VP2</fullName>
    </submittedName>
</protein>
<keyword evidence="1" id="KW-0175">Coiled coil</keyword>
<evidence type="ECO:0000256" key="1">
    <source>
        <dbReference type="SAM" id="Coils"/>
    </source>
</evidence>
<evidence type="ECO:0000313" key="2">
    <source>
        <dbReference type="EMBL" id="DAF86160.1"/>
    </source>
</evidence>
<accession>A0A8S5TVF7</accession>
<name>A0A8S5TVF7_9VIRU</name>
<feature type="coiled-coil region" evidence="1">
    <location>
        <begin position="210"/>
        <end position="237"/>
    </location>
</feature>
<dbReference type="EMBL" id="BK015939">
    <property type="protein sequence ID" value="DAF86160.1"/>
    <property type="molecule type" value="Genomic_DNA"/>
</dbReference>
<sequence>MANVGKGAASGAAIGSAISPGLGTIIGGIGGAAISAIGSFFGNKSNRKQSAEAFERESKFAREERLAQQAWIEQMYEKNNSYNSPAAQMQRLKDAGLNPDLMYSRGDVGNATAPEAPAQAPTPRFNVIPTNTYGQTAQIAADAGLKAAQARLAESESKKTDTEESLLTADYLLRKARTESDIELNNSTIYVNHELGQLNHAEAEVAAKKLQEIDVAMSEARERINMMKAQQSEIDEKIVQLKFDRYLRSKEFELLCKKTYQDMKESNSRISLNAAEVQDILATQLARVMNLNASTYMQKKQGLLAGEQTMTELYKQTGIDISNQHAKFNFDQAKDWDSTERFTNVATTWINSVSFAVGQFAGATTSLQKGGFLGKSMSPIGFR</sequence>
<proteinExistence type="predicted"/>
<organism evidence="2">
    <name type="scientific">Microviridae sp. cttoc6</name>
    <dbReference type="NCBI Taxonomy" id="2825009"/>
    <lineage>
        <taxon>Viruses</taxon>
        <taxon>Monodnaviria</taxon>
        <taxon>Sangervirae</taxon>
        <taxon>Phixviricota</taxon>
        <taxon>Malgrandaviricetes</taxon>
        <taxon>Petitvirales</taxon>
        <taxon>Microviridae</taxon>
    </lineage>
</organism>